<protein>
    <submittedName>
        <fullName evidence="5">DNA-protecting protein DprA</fullName>
    </submittedName>
</protein>
<dbReference type="InterPro" id="IPR057666">
    <property type="entry name" value="DrpA_SLOG"/>
</dbReference>
<gene>
    <name evidence="5" type="primary">dprA</name>
    <name evidence="5" type="ORF">GPA25_07630</name>
</gene>
<keyword evidence="6" id="KW-1185">Reference proteome</keyword>
<dbReference type="InterPro" id="IPR003488">
    <property type="entry name" value="DprA"/>
</dbReference>
<evidence type="ECO:0000313" key="6">
    <source>
        <dbReference type="Proteomes" id="UP000648984"/>
    </source>
</evidence>
<organism evidence="5 6">
    <name type="scientific">Aromatoleum diolicum</name>
    <dbReference type="NCBI Taxonomy" id="75796"/>
    <lineage>
        <taxon>Bacteria</taxon>
        <taxon>Pseudomonadati</taxon>
        <taxon>Pseudomonadota</taxon>
        <taxon>Betaproteobacteria</taxon>
        <taxon>Rhodocyclales</taxon>
        <taxon>Rhodocyclaceae</taxon>
        <taxon>Aromatoleum</taxon>
    </lineage>
</organism>
<dbReference type="PANTHER" id="PTHR43022:SF1">
    <property type="entry name" value="PROTEIN SMF"/>
    <property type="match status" value="1"/>
</dbReference>
<dbReference type="Pfam" id="PF02481">
    <property type="entry name" value="DNA_processg_A"/>
    <property type="match status" value="1"/>
</dbReference>
<feature type="region of interest" description="Disordered" evidence="2">
    <location>
        <begin position="293"/>
        <end position="316"/>
    </location>
</feature>
<dbReference type="InterPro" id="IPR010994">
    <property type="entry name" value="RuvA_2-like"/>
</dbReference>
<dbReference type="NCBIfam" id="TIGR00732">
    <property type="entry name" value="dprA"/>
    <property type="match status" value="1"/>
</dbReference>
<feature type="domain" description="DprA winged helix" evidence="4">
    <location>
        <begin position="323"/>
        <end position="381"/>
    </location>
</feature>
<evidence type="ECO:0000313" key="5">
    <source>
        <dbReference type="EMBL" id="NMG74631.1"/>
    </source>
</evidence>
<name>A0ABX1Q8E5_9RHOO</name>
<dbReference type="Proteomes" id="UP000648984">
    <property type="component" value="Unassembled WGS sequence"/>
</dbReference>
<dbReference type="EMBL" id="WTVQ01000009">
    <property type="protein sequence ID" value="NMG74631.1"/>
    <property type="molecule type" value="Genomic_DNA"/>
</dbReference>
<dbReference type="Gene3D" id="1.10.10.10">
    <property type="entry name" value="Winged helix-like DNA-binding domain superfamily/Winged helix DNA-binding domain"/>
    <property type="match status" value="1"/>
</dbReference>
<dbReference type="SUPFAM" id="SSF47781">
    <property type="entry name" value="RuvA domain 2-like"/>
    <property type="match status" value="1"/>
</dbReference>
<evidence type="ECO:0000259" key="4">
    <source>
        <dbReference type="Pfam" id="PF17782"/>
    </source>
</evidence>
<dbReference type="SUPFAM" id="SSF102405">
    <property type="entry name" value="MCP/YpsA-like"/>
    <property type="match status" value="1"/>
</dbReference>
<dbReference type="Gene3D" id="3.40.50.450">
    <property type="match status" value="1"/>
</dbReference>
<accession>A0ABX1Q8E5</accession>
<feature type="domain" description="Smf/DprA SLOG" evidence="3">
    <location>
        <begin position="80"/>
        <end position="289"/>
    </location>
</feature>
<proteinExistence type="inferred from homology"/>
<dbReference type="PANTHER" id="PTHR43022">
    <property type="entry name" value="PROTEIN SMF"/>
    <property type="match status" value="1"/>
</dbReference>
<reference evidence="5 6" key="1">
    <citation type="submission" date="2019-12" db="EMBL/GenBank/DDBJ databases">
        <title>Comparative genomics gives insights into the taxonomy of the Azoarcus-Aromatoleum group and reveals separate origins of nif in the plant-associated Azoarcus and non-plant-associated Aromatoleum sub-groups.</title>
        <authorList>
            <person name="Lafos M."/>
            <person name="Maluk M."/>
            <person name="Batista M."/>
            <person name="Junghare M."/>
            <person name="Carmona M."/>
            <person name="Faoro H."/>
            <person name="Cruz L.M."/>
            <person name="Battistoni F."/>
            <person name="De Souza E."/>
            <person name="Pedrosa F."/>
            <person name="Chen W.-M."/>
            <person name="Poole P.S."/>
            <person name="Dixon R.A."/>
            <person name="James E.K."/>
        </authorList>
    </citation>
    <scope>NUCLEOTIDE SEQUENCE [LARGE SCALE GENOMIC DNA]</scope>
    <source>
        <strain evidence="5 6">22Lin</strain>
    </source>
</reference>
<comment type="caution">
    <text evidence="5">The sequence shown here is derived from an EMBL/GenBank/DDBJ whole genome shotgun (WGS) entry which is preliminary data.</text>
</comment>
<evidence type="ECO:0000256" key="2">
    <source>
        <dbReference type="SAM" id="MobiDB-lite"/>
    </source>
</evidence>
<sequence>MSVEDDLAAWLRLTLLPGVGPERQRSLLAAFGLPEHIFAASRSAILAVVGAEIADLLLAPPDQARIDAARAWAAEPGNHIITLADPDYPRALLEIADPPVLLYVKGDPALLATTALALVGARSATPAGVANAEAFAGSLAASGLTIVSGMALGVDAAAHRGALAQPDGKTIAVIGTGADRVYPAKHQALAREIAARGVIISEYPLGTPALPHNFPRRNRLIAGLSRGVLVVEAAVGSGSLITARLATECGREVFAIPGSIHSPLARGCHRLIRDGAKLVETAADVLDELAWARPPESPRDTPKRATTRRRVGADSASAPLFTPPAAAVDMPPQHAAVLAALGHDPLDIDTLTARCGLTLDALYAILLALELDGQVGRLPGGRFQRL</sequence>
<dbReference type="InterPro" id="IPR036388">
    <property type="entry name" value="WH-like_DNA-bd_sf"/>
</dbReference>
<dbReference type="InterPro" id="IPR041614">
    <property type="entry name" value="DprA_WH"/>
</dbReference>
<comment type="similarity">
    <text evidence="1">Belongs to the DprA/Smf family.</text>
</comment>
<evidence type="ECO:0000259" key="3">
    <source>
        <dbReference type="Pfam" id="PF02481"/>
    </source>
</evidence>
<evidence type="ECO:0000256" key="1">
    <source>
        <dbReference type="ARBA" id="ARBA00006525"/>
    </source>
</evidence>
<dbReference type="Pfam" id="PF17782">
    <property type="entry name" value="WHD_DprA"/>
    <property type="match status" value="1"/>
</dbReference>